<evidence type="ECO:0000256" key="10">
    <source>
        <dbReference type="ARBA" id="ARBA00023201"/>
    </source>
</evidence>
<reference evidence="15" key="1">
    <citation type="submission" date="2025-08" db="UniProtKB">
        <authorList>
            <consortium name="RefSeq"/>
        </authorList>
    </citation>
    <scope>IDENTIFICATION</scope>
</reference>
<dbReference type="RefSeq" id="XP_055884549.1">
    <property type="nucleotide sequence ID" value="XM_056028574.1"/>
</dbReference>
<evidence type="ECO:0000313" key="15">
    <source>
        <dbReference type="RefSeq" id="XP_055884549.1"/>
    </source>
</evidence>
<keyword evidence="7 12" id="KW-0406">Ion transport</keyword>
<keyword evidence="14" id="KW-1185">Reference proteome</keyword>
<evidence type="ECO:0000256" key="13">
    <source>
        <dbReference type="SAM" id="Phobius"/>
    </source>
</evidence>
<evidence type="ECO:0000256" key="5">
    <source>
        <dbReference type="ARBA" id="ARBA00022989"/>
    </source>
</evidence>
<gene>
    <name evidence="15" type="primary">LOC106053390</name>
</gene>
<keyword evidence="4 12" id="KW-0812">Transmembrane</keyword>
<keyword evidence="6" id="KW-0915">Sodium</keyword>
<comment type="subcellular location">
    <subcellularLocation>
        <location evidence="1">Membrane</location>
        <topology evidence="1">Multi-pass membrane protein</topology>
    </subcellularLocation>
</comment>
<dbReference type="PANTHER" id="PTHR11690">
    <property type="entry name" value="AMILORIDE-SENSITIVE SODIUM CHANNEL-RELATED"/>
    <property type="match status" value="1"/>
</dbReference>
<keyword evidence="9" id="KW-0325">Glycoprotein</keyword>
<keyword evidence="10 12" id="KW-0739">Sodium transport</keyword>
<dbReference type="GeneID" id="106053390"/>
<evidence type="ECO:0000256" key="8">
    <source>
        <dbReference type="ARBA" id="ARBA00023136"/>
    </source>
</evidence>
<dbReference type="Gene3D" id="2.60.470.10">
    <property type="entry name" value="Acid-sensing ion channels like domains"/>
    <property type="match status" value="1"/>
</dbReference>
<keyword evidence="11 12" id="KW-0407">Ion channel</keyword>
<dbReference type="GO" id="GO:0005886">
    <property type="term" value="C:plasma membrane"/>
    <property type="evidence" value="ECO:0007669"/>
    <property type="project" value="TreeGrafter"/>
</dbReference>
<evidence type="ECO:0000256" key="6">
    <source>
        <dbReference type="ARBA" id="ARBA00023053"/>
    </source>
</evidence>
<keyword evidence="3 12" id="KW-0894">Sodium channel</keyword>
<evidence type="ECO:0000256" key="11">
    <source>
        <dbReference type="ARBA" id="ARBA00023303"/>
    </source>
</evidence>
<dbReference type="InterPro" id="IPR001873">
    <property type="entry name" value="ENaC"/>
</dbReference>
<keyword evidence="5 13" id="KW-1133">Transmembrane helix</keyword>
<dbReference type="OMA" id="GETICNG"/>
<keyword evidence="8 13" id="KW-0472">Membrane</keyword>
<comment type="similarity">
    <text evidence="12">Belongs to the amiloride-sensitive sodium channel (TC 1.A.6) family.</text>
</comment>
<feature type="transmembrane region" description="Helical" evidence="13">
    <location>
        <begin position="557"/>
        <end position="579"/>
    </location>
</feature>
<evidence type="ECO:0000256" key="1">
    <source>
        <dbReference type="ARBA" id="ARBA00004141"/>
    </source>
</evidence>
<dbReference type="Proteomes" id="UP001165740">
    <property type="component" value="Chromosome 5"/>
</dbReference>
<evidence type="ECO:0000256" key="2">
    <source>
        <dbReference type="ARBA" id="ARBA00022448"/>
    </source>
</evidence>
<sequence length="608" mass="69566">MNCLSMEPMVNGEIQQEGLSVTADVEEFRPNKSSQDLLKDMYLDACEDDSTSTGASFTTKDAIFAGKKESTRFRGLWKIFSKYADISSLNGVPFIMQSRHCLVKVAWSLLLVGAIGASIFHLYYLFSNYFEYQKYSQVQLKFDSLKFPAVTICNVNMMRISQKRFASEEIQSLFQTEIKWNSSNKSLNNTTDSEVNKKAYELDNEEIQHIADDDDLVPDMSNPCLLEWVKDKERELCQHCSYCWDQGQLSNSSLYEIDDYFQYLFNKQSMDIRQQIGHQKEGLIRMCSFAGRMCGYELFQQVVSPQYGNCYTLHHENFTSRKSGIAGGLELILSLETDEYTPAITSDVGARVIIHEPGTAPFLDDNDIAVSPGMHTFIALKKVEIIRIGEPFSSCISESHTVLDYKYTKPACQKACEQMHIKDRCNCIDSDLDQSMTNTTMSQCKSKEDLKCLYQVRCELETKKDSCNCTDLCRESTYEKTIATLQWPTDSYVNYIRPSVCNGSKPPSFCKLNISNAALRDELVKLNIYFGDLNYEELADEPNYEITNLLSDIGGSIGLWIGMSVLSVFELIHLALEIIRYFSWRKWRKRAEKRKQDKEKTKEGVINS</sequence>
<evidence type="ECO:0000256" key="12">
    <source>
        <dbReference type="RuleBase" id="RU000679"/>
    </source>
</evidence>
<protein>
    <submittedName>
        <fullName evidence="15">Acid-sensing ion channel 2-like isoform X1</fullName>
    </submittedName>
</protein>
<dbReference type="PRINTS" id="PR01078">
    <property type="entry name" value="AMINACHANNEL"/>
</dbReference>
<dbReference type="Pfam" id="PF00858">
    <property type="entry name" value="ASC"/>
    <property type="match status" value="1"/>
</dbReference>
<keyword evidence="2 12" id="KW-0813">Transport</keyword>
<evidence type="ECO:0000256" key="3">
    <source>
        <dbReference type="ARBA" id="ARBA00022461"/>
    </source>
</evidence>
<organism evidence="14 15">
    <name type="scientific">Biomphalaria glabrata</name>
    <name type="common">Bloodfluke planorb</name>
    <name type="synonym">Freshwater snail</name>
    <dbReference type="NCBI Taxonomy" id="6526"/>
    <lineage>
        <taxon>Eukaryota</taxon>
        <taxon>Metazoa</taxon>
        <taxon>Spiralia</taxon>
        <taxon>Lophotrochozoa</taxon>
        <taxon>Mollusca</taxon>
        <taxon>Gastropoda</taxon>
        <taxon>Heterobranchia</taxon>
        <taxon>Euthyneura</taxon>
        <taxon>Panpulmonata</taxon>
        <taxon>Hygrophila</taxon>
        <taxon>Lymnaeoidea</taxon>
        <taxon>Planorbidae</taxon>
        <taxon>Biomphalaria</taxon>
    </lineage>
</organism>
<dbReference type="FunFam" id="1.10.287.770:FF:000001">
    <property type="entry name" value="Acid-sensing ion channel subunit 1"/>
    <property type="match status" value="1"/>
</dbReference>
<evidence type="ECO:0000313" key="14">
    <source>
        <dbReference type="Proteomes" id="UP001165740"/>
    </source>
</evidence>
<accession>A0A9W3ABL9</accession>
<name>A0A9W3ABL9_BIOGL</name>
<evidence type="ECO:0000256" key="9">
    <source>
        <dbReference type="ARBA" id="ARBA00023180"/>
    </source>
</evidence>
<dbReference type="OrthoDB" id="6073620at2759"/>
<proteinExistence type="inferred from homology"/>
<evidence type="ECO:0000256" key="4">
    <source>
        <dbReference type="ARBA" id="ARBA00022692"/>
    </source>
</evidence>
<feature type="transmembrane region" description="Helical" evidence="13">
    <location>
        <begin position="105"/>
        <end position="126"/>
    </location>
</feature>
<dbReference type="PANTHER" id="PTHR11690:SF248">
    <property type="entry name" value="PICKPOCKET 17, ISOFORM A"/>
    <property type="match status" value="1"/>
</dbReference>
<dbReference type="GO" id="GO:0015280">
    <property type="term" value="F:ligand-gated sodium channel activity"/>
    <property type="evidence" value="ECO:0007669"/>
    <property type="project" value="TreeGrafter"/>
</dbReference>
<dbReference type="Gene3D" id="1.10.287.770">
    <property type="entry name" value="YojJ-like"/>
    <property type="match status" value="1"/>
</dbReference>
<dbReference type="AlphaFoldDB" id="A0A9W3ABL9"/>
<evidence type="ECO:0000256" key="7">
    <source>
        <dbReference type="ARBA" id="ARBA00023065"/>
    </source>
</evidence>